<feature type="domain" description="Toxin SymE-like" evidence="1">
    <location>
        <begin position="21"/>
        <end position="71"/>
    </location>
</feature>
<dbReference type="GO" id="GO:0016788">
    <property type="term" value="F:hydrolase activity, acting on ester bonds"/>
    <property type="evidence" value="ECO:0007669"/>
    <property type="project" value="InterPro"/>
</dbReference>
<evidence type="ECO:0000259" key="1">
    <source>
        <dbReference type="Pfam" id="PF08845"/>
    </source>
</evidence>
<dbReference type="GO" id="GO:0016070">
    <property type="term" value="P:RNA metabolic process"/>
    <property type="evidence" value="ECO:0007669"/>
    <property type="project" value="InterPro"/>
</dbReference>
<sequence length="73" mass="8470">MNTLLLRLIGREQKIFSMADRTLKVYHSYRSKDKQAVPEVRLIGQWLAQSGFKIGEQVQITVRDQEIIIKPVS</sequence>
<name>A0A401UFR3_9BACT</name>
<gene>
    <name evidence="2" type="ORF">SanaruYs_39390</name>
</gene>
<protein>
    <recommendedName>
        <fullName evidence="1">Toxin SymE-like domain-containing protein</fullName>
    </recommendedName>
</protein>
<dbReference type="EMBL" id="BHXQ01000011">
    <property type="protein sequence ID" value="GCC53694.1"/>
    <property type="molecule type" value="Genomic_DNA"/>
</dbReference>
<comment type="caution">
    <text evidence="2">The sequence shown here is derived from an EMBL/GenBank/DDBJ whole genome shotgun (WGS) entry which is preliminary data.</text>
</comment>
<proteinExistence type="predicted"/>
<dbReference type="InterPro" id="IPR014944">
    <property type="entry name" value="Toxin_SymE-like"/>
</dbReference>
<organism evidence="2 3">
    <name type="scientific">Chryseotalea sanaruensis</name>
    <dbReference type="NCBI Taxonomy" id="2482724"/>
    <lineage>
        <taxon>Bacteria</taxon>
        <taxon>Pseudomonadati</taxon>
        <taxon>Bacteroidota</taxon>
        <taxon>Cytophagia</taxon>
        <taxon>Cytophagales</taxon>
        <taxon>Chryseotaleaceae</taxon>
        <taxon>Chryseotalea</taxon>
    </lineage>
</organism>
<evidence type="ECO:0000313" key="2">
    <source>
        <dbReference type="EMBL" id="GCC53694.1"/>
    </source>
</evidence>
<evidence type="ECO:0000313" key="3">
    <source>
        <dbReference type="Proteomes" id="UP000288227"/>
    </source>
</evidence>
<dbReference type="AlphaFoldDB" id="A0A401UFR3"/>
<accession>A0A401UFR3</accession>
<dbReference type="Pfam" id="PF08845">
    <property type="entry name" value="SymE_toxin"/>
    <property type="match status" value="1"/>
</dbReference>
<reference evidence="2 3" key="1">
    <citation type="submission" date="2018-11" db="EMBL/GenBank/DDBJ databases">
        <title>Chryseotalea sanarue gen. nov., sp., nov., a member of the family Cytophagaceae, isolated from a brackish lake in Hamamatsu Japan.</title>
        <authorList>
            <person name="Maejima Y."/>
            <person name="Iino T."/>
            <person name="Muraguchi Y."/>
            <person name="Fukuda K."/>
            <person name="Ohkuma M."/>
            <person name="Moriuchi R."/>
            <person name="Dohra H."/>
            <person name="Kimbara K."/>
            <person name="Shintani M."/>
        </authorList>
    </citation>
    <scope>NUCLEOTIDE SEQUENCE [LARGE SCALE GENOMIC DNA]</scope>
    <source>
        <strain evidence="2 3">Ys</strain>
    </source>
</reference>
<keyword evidence="3" id="KW-1185">Reference proteome</keyword>
<dbReference type="GO" id="GO:0005737">
    <property type="term" value="C:cytoplasm"/>
    <property type="evidence" value="ECO:0007669"/>
    <property type="project" value="InterPro"/>
</dbReference>
<dbReference type="GO" id="GO:0003723">
    <property type="term" value="F:RNA binding"/>
    <property type="evidence" value="ECO:0007669"/>
    <property type="project" value="InterPro"/>
</dbReference>
<dbReference type="Proteomes" id="UP000288227">
    <property type="component" value="Unassembled WGS sequence"/>
</dbReference>